<keyword evidence="4" id="KW-0106">Calcium</keyword>
<feature type="domain" description="Sulfatase N-terminal" evidence="5">
    <location>
        <begin position="6"/>
        <end position="343"/>
    </location>
</feature>
<evidence type="ECO:0000256" key="3">
    <source>
        <dbReference type="ARBA" id="ARBA00022801"/>
    </source>
</evidence>
<dbReference type="GO" id="GO:0046872">
    <property type="term" value="F:metal ion binding"/>
    <property type="evidence" value="ECO:0007669"/>
    <property type="project" value="UniProtKB-KW"/>
</dbReference>
<sequence>MPASKPNIVLIMTDQQRADFFASEGFPVDTMPFVDSLGRSGTRFSRAYTPIPICSPARTSMLTGRYAKATRVKQNWDMAKSVIVDKDLRQVLREHGYTVNLAGKNHSYLDASAFDFHGGPYSHTHGPADRASASERHSDQWLFDLDHRVASEPTPFPLENQLCHRIVSDAIACADQNRDNPYFLWLSLPEPHNPYQAPEPYFSMFSPDDMPDRFAGPQASMAKGGKWQWLRTLEEEKRPGYDEDWRRYRALYCGMLRMIDDQVRRFVDHLKANGTYENTIILFLADHGDYAGDYGLQRKGAGLPECLVRIPFLATGPGIRPNDDRTDFISLVDVMPTLCEAIGAEIPFGCQGRSFWPILAGEPYPADEFSSVYSEIGFGSLPYGPEERPPLHFPYDGPTYDELNSVTQSGSTKMVRKGDWKLVYELMGRAELYDLAADPGELNNLYDDPAYAARKTEMLEELLYWTVRTEDPLPRAKYLPKTAARNWYRGG</sequence>
<evidence type="ECO:0000259" key="5">
    <source>
        <dbReference type="Pfam" id="PF00884"/>
    </source>
</evidence>
<dbReference type="InterPro" id="IPR024607">
    <property type="entry name" value="Sulfatase_CS"/>
</dbReference>
<dbReference type="AlphaFoldDB" id="A0AA41QPU9"/>
<comment type="caution">
    <text evidence="6">The sequence shown here is derived from an EMBL/GenBank/DDBJ whole genome shotgun (WGS) entry which is preliminary data.</text>
</comment>
<protein>
    <submittedName>
        <fullName evidence="6">Sulfatase-like hydrolase/transferase</fullName>
    </submittedName>
</protein>
<dbReference type="Pfam" id="PF00884">
    <property type="entry name" value="Sulfatase"/>
    <property type="match status" value="1"/>
</dbReference>
<dbReference type="InterPro" id="IPR050738">
    <property type="entry name" value="Sulfatase"/>
</dbReference>
<dbReference type="PROSITE" id="PS00523">
    <property type="entry name" value="SULFATASE_1"/>
    <property type="match status" value="1"/>
</dbReference>
<evidence type="ECO:0000313" key="7">
    <source>
        <dbReference type="Proteomes" id="UP001156140"/>
    </source>
</evidence>
<dbReference type="InterPro" id="IPR017850">
    <property type="entry name" value="Alkaline_phosphatase_core_sf"/>
</dbReference>
<organism evidence="6 7">
    <name type="scientific">Paradevosia shaoguanensis</name>
    <dbReference type="NCBI Taxonomy" id="1335043"/>
    <lineage>
        <taxon>Bacteria</taxon>
        <taxon>Pseudomonadati</taxon>
        <taxon>Pseudomonadota</taxon>
        <taxon>Alphaproteobacteria</taxon>
        <taxon>Hyphomicrobiales</taxon>
        <taxon>Devosiaceae</taxon>
        <taxon>Paradevosia</taxon>
    </lineage>
</organism>
<proteinExistence type="inferred from homology"/>
<evidence type="ECO:0000256" key="4">
    <source>
        <dbReference type="ARBA" id="ARBA00022837"/>
    </source>
</evidence>
<dbReference type="PANTHER" id="PTHR42693">
    <property type="entry name" value="ARYLSULFATASE FAMILY MEMBER"/>
    <property type="match status" value="1"/>
</dbReference>
<name>A0AA41QPU9_9HYPH</name>
<keyword evidence="2" id="KW-0479">Metal-binding</keyword>
<dbReference type="EMBL" id="JALAZD010000003">
    <property type="protein sequence ID" value="MCI0128806.1"/>
    <property type="molecule type" value="Genomic_DNA"/>
</dbReference>
<evidence type="ECO:0000256" key="1">
    <source>
        <dbReference type="ARBA" id="ARBA00008779"/>
    </source>
</evidence>
<keyword evidence="3 6" id="KW-0378">Hydrolase</keyword>
<dbReference type="Gene3D" id="3.40.720.10">
    <property type="entry name" value="Alkaline Phosphatase, subunit A"/>
    <property type="match status" value="1"/>
</dbReference>
<dbReference type="RefSeq" id="WP_281736879.1">
    <property type="nucleotide sequence ID" value="NZ_JAKETQ010000003.1"/>
</dbReference>
<accession>A0AA41QPU9</accession>
<dbReference type="Proteomes" id="UP001156140">
    <property type="component" value="Unassembled WGS sequence"/>
</dbReference>
<evidence type="ECO:0000256" key="2">
    <source>
        <dbReference type="ARBA" id="ARBA00022723"/>
    </source>
</evidence>
<gene>
    <name evidence="6" type="ORF">ML536_18385</name>
</gene>
<dbReference type="GO" id="GO:0004065">
    <property type="term" value="F:arylsulfatase activity"/>
    <property type="evidence" value="ECO:0007669"/>
    <property type="project" value="TreeGrafter"/>
</dbReference>
<keyword evidence="7" id="KW-1185">Reference proteome</keyword>
<evidence type="ECO:0000313" key="6">
    <source>
        <dbReference type="EMBL" id="MCI0128806.1"/>
    </source>
</evidence>
<dbReference type="InterPro" id="IPR000917">
    <property type="entry name" value="Sulfatase_N"/>
</dbReference>
<reference evidence="6" key="1">
    <citation type="submission" date="2022-03" db="EMBL/GenBank/DDBJ databases">
        <title>The complete genome sequence of a Methyloterrigena soli.</title>
        <authorList>
            <person name="Zi Z."/>
        </authorList>
    </citation>
    <scope>NUCLEOTIDE SEQUENCE</scope>
    <source>
        <strain evidence="6">M48</strain>
    </source>
</reference>
<comment type="similarity">
    <text evidence="1">Belongs to the sulfatase family.</text>
</comment>
<dbReference type="PANTHER" id="PTHR42693:SF53">
    <property type="entry name" value="ENDO-4-O-SULFATASE"/>
    <property type="match status" value="1"/>
</dbReference>
<dbReference type="SUPFAM" id="SSF53649">
    <property type="entry name" value="Alkaline phosphatase-like"/>
    <property type="match status" value="1"/>
</dbReference>